<dbReference type="PANTHER" id="PTHR46018:SF2">
    <property type="entry name" value="ZINC PHOSPHODIESTERASE ELAC PROTEIN 1"/>
    <property type="match status" value="1"/>
</dbReference>
<dbReference type="PANTHER" id="PTHR46018">
    <property type="entry name" value="ZINC PHOSPHODIESTERASE ELAC PROTEIN 1"/>
    <property type="match status" value="1"/>
</dbReference>
<dbReference type="Proteomes" id="UP000092695">
    <property type="component" value="Chromosome"/>
</dbReference>
<dbReference type="InterPro" id="IPR001279">
    <property type="entry name" value="Metallo-B-lactamas"/>
</dbReference>
<reference evidence="3 4" key="1">
    <citation type="submission" date="2016-06" db="EMBL/GenBank/DDBJ databases">
        <title>Complete genome sequence of a deep-branching marine Gamma Proteobacterium Woeseia oceani type strain XK5.</title>
        <authorList>
            <person name="Mu D."/>
            <person name="Du Z."/>
        </authorList>
    </citation>
    <scope>NUCLEOTIDE SEQUENCE [LARGE SCALE GENOMIC DNA]</scope>
    <source>
        <strain evidence="3 4">XK5</strain>
    </source>
</reference>
<dbReference type="SMART" id="SM00849">
    <property type="entry name" value="Lactamase_B"/>
    <property type="match status" value="1"/>
</dbReference>
<proteinExistence type="predicted"/>
<keyword evidence="1" id="KW-0378">Hydrolase</keyword>
<feature type="domain" description="Metallo-beta-lactamase" evidence="2">
    <location>
        <begin position="31"/>
        <end position="231"/>
    </location>
</feature>
<accession>A0A193LK95</accession>
<name>A0A193LK95_9GAMM</name>
<dbReference type="SUPFAM" id="SSF56281">
    <property type="entry name" value="Metallo-hydrolase/oxidoreductase"/>
    <property type="match status" value="1"/>
</dbReference>
<evidence type="ECO:0000256" key="1">
    <source>
        <dbReference type="ARBA" id="ARBA00022801"/>
    </source>
</evidence>
<dbReference type="AlphaFoldDB" id="A0A193LK95"/>
<evidence type="ECO:0000259" key="2">
    <source>
        <dbReference type="SMART" id="SM00849"/>
    </source>
</evidence>
<dbReference type="CDD" id="cd07719">
    <property type="entry name" value="arylsulfatase_AtsA-like_MBL-fold"/>
    <property type="match status" value="1"/>
</dbReference>
<dbReference type="InterPro" id="IPR044094">
    <property type="entry name" value="AtsA-like_MBL-fold"/>
</dbReference>
<sequence length="289" mass="31621">MRQGPTQAELDAPTKIVILGTGTPIPDPHRAGPSIAVIHRGESYVFDVGAGSVHNATVARYKYDIPSLYPTQIGHVFVTHMHSDHTLDLVEAAYTMWWRRPHGLAIYGPSGIAEMVDGMHRMMAPDTRIRMSGTQPVQNPDGYRANVTEIESGVVLEKDGIRIEAFAVNHGDVKPAFGYKITTSDRSIVISGDTEVSPELEKMATGVDILMHEVISDTGLARNSAGFQAYHKRSHTPASDLGRLARAAKPKLLVLYHGLYYGEPESRMVDEVKATYSGDVVLADDLDIF</sequence>
<evidence type="ECO:0000313" key="3">
    <source>
        <dbReference type="EMBL" id="ANO52980.1"/>
    </source>
</evidence>
<protein>
    <recommendedName>
        <fullName evidence="2">Metallo-beta-lactamase domain-containing protein</fullName>
    </recommendedName>
</protein>
<keyword evidence="4" id="KW-1185">Reference proteome</keyword>
<gene>
    <name evidence="3" type="ORF">BA177_04030</name>
</gene>
<evidence type="ECO:0000313" key="4">
    <source>
        <dbReference type="Proteomes" id="UP000092695"/>
    </source>
</evidence>
<dbReference type="KEGG" id="woc:BA177_04030"/>
<dbReference type="GO" id="GO:0042781">
    <property type="term" value="F:3'-tRNA processing endoribonuclease activity"/>
    <property type="evidence" value="ECO:0007669"/>
    <property type="project" value="TreeGrafter"/>
</dbReference>
<dbReference type="InterPro" id="IPR036866">
    <property type="entry name" value="RibonucZ/Hydroxyglut_hydro"/>
</dbReference>
<dbReference type="EMBL" id="CP016268">
    <property type="protein sequence ID" value="ANO52980.1"/>
    <property type="molecule type" value="Genomic_DNA"/>
</dbReference>
<organism evidence="3 4">
    <name type="scientific">Woeseia oceani</name>
    <dbReference type="NCBI Taxonomy" id="1548547"/>
    <lineage>
        <taxon>Bacteria</taxon>
        <taxon>Pseudomonadati</taxon>
        <taxon>Pseudomonadota</taxon>
        <taxon>Gammaproteobacteria</taxon>
        <taxon>Woeseiales</taxon>
        <taxon>Woeseiaceae</taxon>
        <taxon>Woeseia</taxon>
    </lineage>
</organism>
<dbReference type="Pfam" id="PF12706">
    <property type="entry name" value="Lactamase_B_2"/>
    <property type="match status" value="1"/>
</dbReference>
<dbReference type="Gene3D" id="3.60.15.10">
    <property type="entry name" value="Ribonuclease Z/Hydroxyacylglutathione hydrolase-like"/>
    <property type="match status" value="1"/>
</dbReference>